<dbReference type="GO" id="GO:0061710">
    <property type="term" value="F:L-threonylcarbamoyladenylate synthase"/>
    <property type="evidence" value="ECO:0007669"/>
    <property type="project" value="UniProtKB-EC"/>
</dbReference>
<dbReference type="Pfam" id="PF03481">
    <property type="entry name" value="Sua5_C"/>
    <property type="match status" value="1"/>
</dbReference>
<dbReference type="EMBL" id="DWXN01000008">
    <property type="protein sequence ID" value="HJB74715.1"/>
    <property type="molecule type" value="Genomic_DNA"/>
</dbReference>
<dbReference type="GO" id="GO:0003725">
    <property type="term" value="F:double-stranded RNA binding"/>
    <property type="evidence" value="ECO:0007669"/>
    <property type="project" value="InterPro"/>
</dbReference>
<evidence type="ECO:0000256" key="2">
    <source>
        <dbReference type="ARBA" id="ARBA00007663"/>
    </source>
</evidence>
<organism evidence="13 14">
    <name type="scientific">Candidatus Eubacterium faecale</name>
    <dbReference type="NCBI Taxonomy" id="2838568"/>
    <lineage>
        <taxon>Bacteria</taxon>
        <taxon>Bacillati</taxon>
        <taxon>Bacillota</taxon>
        <taxon>Clostridia</taxon>
        <taxon>Eubacteriales</taxon>
        <taxon>Eubacteriaceae</taxon>
        <taxon>Eubacterium</taxon>
    </lineage>
</organism>
<proteinExistence type="inferred from homology"/>
<feature type="binding site" evidence="10">
    <location>
        <begin position="347"/>
        <end position="352"/>
    </location>
    <ligand>
        <name>ATP</name>
        <dbReference type="ChEBI" id="CHEBI:30616"/>
    </ligand>
</feature>
<evidence type="ECO:0000313" key="13">
    <source>
        <dbReference type="EMBL" id="HJB74715.1"/>
    </source>
</evidence>
<dbReference type="GO" id="GO:0015937">
    <property type="term" value="P:coenzyme A biosynthetic process"/>
    <property type="evidence" value="ECO:0007669"/>
    <property type="project" value="UniProtKB-UniRule"/>
</dbReference>
<evidence type="ECO:0000259" key="12">
    <source>
        <dbReference type="PROSITE" id="PS51163"/>
    </source>
</evidence>
<dbReference type="GO" id="GO:0000049">
    <property type="term" value="F:tRNA binding"/>
    <property type="evidence" value="ECO:0007669"/>
    <property type="project" value="TreeGrafter"/>
</dbReference>
<keyword evidence="4 10" id="KW-0808">Transferase</keyword>
<comment type="caution">
    <text evidence="13">The sequence shown here is derived from an EMBL/GenBank/DDBJ whole genome shotgun (WGS) entry which is preliminary data.</text>
</comment>
<evidence type="ECO:0000313" key="14">
    <source>
        <dbReference type="Proteomes" id="UP000823877"/>
    </source>
</evidence>
<evidence type="ECO:0000256" key="9">
    <source>
        <dbReference type="ARBA" id="ARBA00048366"/>
    </source>
</evidence>
<dbReference type="GO" id="GO:0006450">
    <property type="term" value="P:regulation of translational fidelity"/>
    <property type="evidence" value="ECO:0007669"/>
    <property type="project" value="TreeGrafter"/>
</dbReference>
<dbReference type="EC" id="2.7.1.24" evidence="10 11"/>
<keyword evidence="6" id="KW-0548">Nucleotidyltransferase</keyword>
<dbReference type="NCBIfam" id="TIGR00152">
    <property type="entry name" value="dephospho-CoA kinase"/>
    <property type="match status" value="1"/>
</dbReference>
<dbReference type="SUPFAM" id="SSF55821">
    <property type="entry name" value="YrdC/RibB"/>
    <property type="match status" value="1"/>
</dbReference>
<comment type="similarity">
    <text evidence="10">Belongs to the CoaE family.</text>
</comment>
<reference evidence="13" key="2">
    <citation type="submission" date="2021-04" db="EMBL/GenBank/DDBJ databases">
        <authorList>
            <person name="Gilroy R."/>
        </authorList>
    </citation>
    <scope>NUCLEOTIDE SEQUENCE</scope>
    <source>
        <strain evidence="13">CHK188-16595</strain>
    </source>
</reference>
<dbReference type="Pfam" id="PF01121">
    <property type="entry name" value="CoaE"/>
    <property type="match status" value="1"/>
</dbReference>
<comment type="function">
    <text evidence="10">Catalyzes the phosphorylation of the 3'-hydroxyl group of dephosphocoenzyme A to form coenzyme A.</text>
</comment>
<dbReference type="HAMAP" id="MF_00376">
    <property type="entry name" value="Dephospho_CoA_kinase"/>
    <property type="match status" value="1"/>
</dbReference>
<gene>
    <name evidence="10" type="primary">coaE</name>
    <name evidence="13" type="ORF">IAA37_03470</name>
</gene>
<keyword evidence="7 10" id="KW-0547">Nucleotide-binding</keyword>
<keyword evidence="10" id="KW-0418">Kinase</keyword>
<dbReference type="PROSITE" id="PS51163">
    <property type="entry name" value="YRDC"/>
    <property type="match status" value="1"/>
</dbReference>
<keyword evidence="8 10" id="KW-0067">ATP-binding</keyword>
<dbReference type="InterPro" id="IPR017945">
    <property type="entry name" value="DHBP_synth_RibB-like_a/b_dom"/>
</dbReference>
<evidence type="ECO:0000256" key="4">
    <source>
        <dbReference type="ARBA" id="ARBA00022679"/>
    </source>
</evidence>
<dbReference type="FunFam" id="3.90.870.10:FF:000009">
    <property type="entry name" value="Threonylcarbamoyl-AMP synthase, putative"/>
    <property type="match status" value="1"/>
</dbReference>
<evidence type="ECO:0000256" key="3">
    <source>
        <dbReference type="ARBA" id="ARBA00022490"/>
    </source>
</evidence>
<dbReference type="GO" id="GO:0004140">
    <property type="term" value="F:dephospho-CoA kinase activity"/>
    <property type="evidence" value="ECO:0007669"/>
    <property type="project" value="UniProtKB-UniRule"/>
</dbReference>
<dbReference type="Pfam" id="PF01300">
    <property type="entry name" value="Sua5_yciO_yrdC"/>
    <property type="match status" value="1"/>
</dbReference>
<evidence type="ECO:0000256" key="10">
    <source>
        <dbReference type="HAMAP-Rule" id="MF_00376"/>
    </source>
</evidence>
<reference evidence="13" key="1">
    <citation type="journal article" date="2021" name="PeerJ">
        <title>Extensive microbial diversity within the chicken gut microbiome revealed by metagenomics and culture.</title>
        <authorList>
            <person name="Gilroy R."/>
            <person name="Ravi A."/>
            <person name="Getino M."/>
            <person name="Pursley I."/>
            <person name="Horton D.L."/>
            <person name="Alikhan N.F."/>
            <person name="Baker D."/>
            <person name="Gharbi K."/>
            <person name="Hall N."/>
            <person name="Watson M."/>
            <person name="Adriaenssens E.M."/>
            <person name="Foster-Nyarko E."/>
            <person name="Jarju S."/>
            <person name="Secka A."/>
            <person name="Antonio M."/>
            <person name="Oren A."/>
            <person name="Chaudhuri R.R."/>
            <person name="La Ragione R."/>
            <person name="Hildebrand F."/>
            <person name="Pallen M.J."/>
        </authorList>
    </citation>
    <scope>NUCLEOTIDE SEQUENCE</scope>
    <source>
        <strain evidence="13">CHK188-16595</strain>
    </source>
</reference>
<name>A0A9D2S9Q9_9FIRM</name>
<dbReference type="AlphaFoldDB" id="A0A9D2S9Q9"/>
<dbReference type="GO" id="GO:0005524">
    <property type="term" value="F:ATP binding"/>
    <property type="evidence" value="ECO:0007669"/>
    <property type="project" value="UniProtKB-UniRule"/>
</dbReference>
<dbReference type="InterPro" id="IPR005145">
    <property type="entry name" value="Sua5_C"/>
</dbReference>
<comment type="similarity">
    <text evidence="2">Belongs to the SUA5 family.</text>
</comment>
<dbReference type="Gene3D" id="3.90.870.10">
    <property type="entry name" value="DHBP synthase"/>
    <property type="match status" value="1"/>
</dbReference>
<dbReference type="PANTHER" id="PTHR17490:SF16">
    <property type="entry name" value="THREONYLCARBAMOYL-AMP SYNTHASE"/>
    <property type="match status" value="1"/>
</dbReference>
<protein>
    <recommendedName>
        <fullName evidence="10 11">Dephospho-CoA kinase</fullName>
        <ecNumber evidence="10 11">2.7.1.24</ecNumber>
    </recommendedName>
    <alternativeName>
        <fullName evidence="10">Dephosphocoenzyme A kinase</fullName>
    </alternativeName>
</protein>
<dbReference type="GO" id="GO:0005737">
    <property type="term" value="C:cytoplasm"/>
    <property type="evidence" value="ECO:0007669"/>
    <property type="project" value="UniProtKB-SubCell"/>
</dbReference>
<dbReference type="Proteomes" id="UP000823877">
    <property type="component" value="Unassembled WGS sequence"/>
</dbReference>
<dbReference type="InterPro" id="IPR001977">
    <property type="entry name" value="Depp_CoAkinase"/>
</dbReference>
<dbReference type="Gene3D" id="3.40.50.300">
    <property type="entry name" value="P-loop containing nucleotide triphosphate hydrolases"/>
    <property type="match status" value="1"/>
</dbReference>
<evidence type="ECO:0000256" key="1">
    <source>
        <dbReference type="ARBA" id="ARBA00004496"/>
    </source>
</evidence>
<dbReference type="PANTHER" id="PTHR17490">
    <property type="entry name" value="SUA5"/>
    <property type="match status" value="1"/>
</dbReference>
<keyword evidence="3 10" id="KW-0963">Cytoplasm</keyword>
<comment type="catalytic activity">
    <reaction evidence="9">
        <text>L-threonine + hydrogencarbonate + ATP = L-threonylcarbamoyladenylate + diphosphate + H2O</text>
        <dbReference type="Rhea" id="RHEA:36407"/>
        <dbReference type="ChEBI" id="CHEBI:15377"/>
        <dbReference type="ChEBI" id="CHEBI:17544"/>
        <dbReference type="ChEBI" id="CHEBI:30616"/>
        <dbReference type="ChEBI" id="CHEBI:33019"/>
        <dbReference type="ChEBI" id="CHEBI:57926"/>
        <dbReference type="ChEBI" id="CHEBI:73682"/>
        <dbReference type="EC" id="2.7.7.87"/>
    </reaction>
</comment>
<dbReference type="CDD" id="cd02022">
    <property type="entry name" value="DPCK"/>
    <property type="match status" value="1"/>
</dbReference>
<dbReference type="InterPro" id="IPR050156">
    <property type="entry name" value="TC-AMP_synthase_SUA5"/>
</dbReference>
<dbReference type="InterPro" id="IPR038385">
    <property type="entry name" value="Sua5/YwlC_C"/>
</dbReference>
<evidence type="ECO:0000256" key="5">
    <source>
        <dbReference type="ARBA" id="ARBA00022694"/>
    </source>
</evidence>
<accession>A0A9D2S9Q9</accession>
<evidence type="ECO:0000256" key="7">
    <source>
        <dbReference type="ARBA" id="ARBA00022741"/>
    </source>
</evidence>
<evidence type="ECO:0000256" key="6">
    <source>
        <dbReference type="ARBA" id="ARBA00022695"/>
    </source>
</evidence>
<keyword evidence="5" id="KW-0819">tRNA processing</keyword>
<dbReference type="InterPro" id="IPR006070">
    <property type="entry name" value="Sua5-like_dom"/>
</dbReference>
<dbReference type="PROSITE" id="PS51219">
    <property type="entry name" value="DPCK"/>
    <property type="match status" value="1"/>
</dbReference>
<dbReference type="InterPro" id="IPR027417">
    <property type="entry name" value="P-loop_NTPase"/>
</dbReference>
<comment type="catalytic activity">
    <reaction evidence="10">
        <text>3'-dephospho-CoA + ATP = ADP + CoA + H(+)</text>
        <dbReference type="Rhea" id="RHEA:18245"/>
        <dbReference type="ChEBI" id="CHEBI:15378"/>
        <dbReference type="ChEBI" id="CHEBI:30616"/>
        <dbReference type="ChEBI" id="CHEBI:57287"/>
        <dbReference type="ChEBI" id="CHEBI:57328"/>
        <dbReference type="ChEBI" id="CHEBI:456216"/>
        <dbReference type="EC" id="2.7.1.24"/>
    </reaction>
</comment>
<sequence length="522" mass="56927">METKIFKPTSEHIAEAGAILRRGGLVAFPTETVYGLGANALDENAVSKIYKAKGRPSDNPLIVHIAEKEDMIPLVREIPPKAKALMDAFFPGPLTIILPKSEKIGRVVSGGLDTVGIRMPQNPVARALIKAAGVPIAAPSANTSGLPSPTNAKYVIEDMRGRIDAVIDGGSCEFGIESTVITLAGEIPTILRPGAITREMMFEVIGRVDIAKAVTEGMAEGETAASPGMKYKHYAPKAKIIIVNAPKEKYERFVNAQAGAFALCYEGDEITIPKVTFGREGDDLSQSHALFDALRRLDELGAKKVYARNPKLTGVGLAVYNRLIRAAAFCVIDLEKPFLIGLTGQTGAGKSYVAKKLQDMGYTIVDADLFSKKLTEKGSPLLPLIAEKFGADTVQNGVLNRKLLAEKVFRNRDLLHRLNRIMHPRVIELCESNAKFPCVLDAPQLFESGADKLCARVLSVTAPAELRLKRIMERDGITETQARERMNAQHSETFFKENSDFTVINDGRDILSQLKLFKEESL</sequence>
<dbReference type="GO" id="GO:0008033">
    <property type="term" value="P:tRNA processing"/>
    <property type="evidence" value="ECO:0007669"/>
    <property type="project" value="UniProtKB-KW"/>
</dbReference>
<comment type="pathway">
    <text evidence="10">Cofactor biosynthesis; coenzyme A biosynthesis; CoA from (R)-pantothenate: step 5/5.</text>
</comment>
<keyword evidence="10" id="KW-0173">Coenzyme A biosynthesis</keyword>
<dbReference type="SUPFAM" id="SSF52540">
    <property type="entry name" value="P-loop containing nucleoside triphosphate hydrolases"/>
    <property type="match status" value="1"/>
</dbReference>
<evidence type="ECO:0000256" key="8">
    <source>
        <dbReference type="ARBA" id="ARBA00022840"/>
    </source>
</evidence>
<dbReference type="NCBIfam" id="TIGR00057">
    <property type="entry name" value="L-threonylcarbamoyladenylate synthase"/>
    <property type="match status" value="1"/>
</dbReference>
<evidence type="ECO:0000256" key="11">
    <source>
        <dbReference type="NCBIfam" id="TIGR00152"/>
    </source>
</evidence>
<dbReference type="Gene3D" id="3.40.50.11030">
    <property type="entry name" value="Threonylcarbamoyl-AMP synthase, C-terminal domain"/>
    <property type="match status" value="1"/>
</dbReference>
<feature type="domain" description="YrdC-like" evidence="12">
    <location>
        <begin position="10"/>
        <end position="196"/>
    </location>
</feature>
<comment type="subcellular location">
    <subcellularLocation>
        <location evidence="1 10">Cytoplasm</location>
    </subcellularLocation>
</comment>